<dbReference type="PANTHER" id="PTHR32309:SF13">
    <property type="entry name" value="FERRIC ENTEROBACTIN TRANSPORT PROTEIN FEPE"/>
    <property type="match status" value="1"/>
</dbReference>
<keyword evidence="7" id="KW-0829">Tyrosine-protein kinase</keyword>
<keyword evidence="6" id="KW-0067">ATP-binding</keyword>
<evidence type="ECO:0000259" key="9">
    <source>
        <dbReference type="Pfam" id="PF13614"/>
    </source>
</evidence>
<dbReference type="InterPro" id="IPR027417">
    <property type="entry name" value="P-loop_NTPase"/>
</dbReference>
<dbReference type="PANTHER" id="PTHR32309">
    <property type="entry name" value="TYROSINE-PROTEIN KINASE"/>
    <property type="match status" value="1"/>
</dbReference>
<feature type="domain" description="AAA" evidence="9">
    <location>
        <begin position="39"/>
        <end position="199"/>
    </location>
</feature>
<evidence type="ECO:0000256" key="1">
    <source>
        <dbReference type="ARBA" id="ARBA00007316"/>
    </source>
</evidence>
<gene>
    <name evidence="10" type="primary">ywqD_1</name>
    <name evidence="10" type="ORF">SPSYN_00815</name>
</gene>
<dbReference type="GO" id="GO:0004715">
    <property type="term" value="F:non-membrane spanning protein tyrosine kinase activity"/>
    <property type="evidence" value="ECO:0007669"/>
    <property type="project" value="UniProtKB-EC"/>
</dbReference>
<dbReference type="GO" id="GO:0005524">
    <property type="term" value="F:ATP binding"/>
    <property type="evidence" value="ECO:0007669"/>
    <property type="project" value="UniProtKB-KW"/>
</dbReference>
<dbReference type="Gene3D" id="3.40.50.300">
    <property type="entry name" value="P-loop containing nucleotide triphosphate hydrolases"/>
    <property type="match status" value="1"/>
</dbReference>
<dbReference type="SUPFAM" id="SSF52540">
    <property type="entry name" value="P-loop containing nucleoside triphosphate hydrolases"/>
    <property type="match status" value="1"/>
</dbReference>
<dbReference type="InterPro" id="IPR005702">
    <property type="entry name" value="Wzc-like_C"/>
</dbReference>
<dbReference type="Pfam" id="PF13614">
    <property type="entry name" value="AAA_31"/>
    <property type="match status" value="1"/>
</dbReference>
<evidence type="ECO:0000313" key="10">
    <source>
        <dbReference type="EMBL" id="KAF1086077.1"/>
    </source>
</evidence>
<dbReference type="InterPro" id="IPR050445">
    <property type="entry name" value="Bact_polysacc_biosynth/exp"/>
</dbReference>
<dbReference type="Proteomes" id="UP000798488">
    <property type="component" value="Unassembled WGS sequence"/>
</dbReference>
<keyword evidence="5 10" id="KW-0418">Kinase</keyword>
<dbReference type="EMBL" id="LSRS01000002">
    <property type="protein sequence ID" value="KAF1086077.1"/>
    <property type="molecule type" value="Genomic_DNA"/>
</dbReference>
<evidence type="ECO:0000256" key="2">
    <source>
        <dbReference type="ARBA" id="ARBA00011903"/>
    </source>
</evidence>
<dbReference type="AlphaFoldDB" id="A0A9D2WT03"/>
<dbReference type="GO" id="GO:0005886">
    <property type="term" value="C:plasma membrane"/>
    <property type="evidence" value="ECO:0007669"/>
    <property type="project" value="UniProtKB-ARBA"/>
</dbReference>
<sequence length="233" mass="25217">MADQTATELLTTASKSPFAEAFRTLRTNINYASLDEPYQIILVTSAGPGEGKTTVTSNLGVVMAQVNKKVLIIDCDLRRPSMHKVFGLNSSVGVTQALINDADPKVLAQKTQIPGLYVLTSGPIPPNPAELMGSQRMQALLSRAVEGYDFVLVDSPPVNMVTDAVLLSSMVSGVLMVVQSGDTRIDHAKEALNKLNKVDAKMVGVILNDVDTSAGNYYYYNYYYYSNNKPDAS</sequence>
<evidence type="ECO:0000313" key="11">
    <source>
        <dbReference type="Proteomes" id="UP000798488"/>
    </source>
</evidence>
<evidence type="ECO:0000256" key="5">
    <source>
        <dbReference type="ARBA" id="ARBA00022777"/>
    </source>
</evidence>
<evidence type="ECO:0000256" key="8">
    <source>
        <dbReference type="ARBA" id="ARBA00051245"/>
    </source>
</evidence>
<dbReference type="CDD" id="cd05387">
    <property type="entry name" value="BY-kinase"/>
    <property type="match status" value="1"/>
</dbReference>
<name>A0A9D2WT03_9FIRM</name>
<proteinExistence type="inferred from homology"/>
<protein>
    <recommendedName>
        <fullName evidence="2">non-specific protein-tyrosine kinase</fullName>
        <ecNumber evidence="2">2.7.10.2</ecNumber>
    </recommendedName>
</protein>
<dbReference type="FunFam" id="3.40.50.300:FF:000527">
    <property type="entry name" value="Tyrosine-protein kinase etk"/>
    <property type="match status" value="1"/>
</dbReference>
<dbReference type="RefSeq" id="WP_161821214.1">
    <property type="nucleotide sequence ID" value="NZ_LSRS01000002.1"/>
</dbReference>
<keyword evidence="3 10" id="KW-0808">Transferase</keyword>
<reference evidence="10" key="1">
    <citation type="submission" date="2016-02" db="EMBL/GenBank/DDBJ databases">
        <title>Draft Genome Sequence of Sporotomaculum syntrophicum Strain FB, a Syntrophic Benzoate Degrader.</title>
        <authorList>
            <person name="Nobu M.K."/>
            <person name="Narihiro T."/>
            <person name="Qiu Y.-L."/>
            <person name="Ohashi A."/>
            <person name="Liu W.-T."/>
            <person name="Yuji S."/>
        </authorList>
    </citation>
    <scope>NUCLEOTIDE SEQUENCE</scope>
    <source>
        <strain evidence="10">FB</strain>
    </source>
</reference>
<evidence type="ECO:0000256" key="7">
    <source>
        <dbReference type="ARBA" id="ARBA00023137"/>
    </source>
</evidence>
<keyword evidence="11" id="KW-1185">Reference proteome</keyword>
<comment type="catalytic activity">
    <reaction evidence="8">
        <text>L-tyrosyl-[protein] + ATP = O-phospho-L-tyrosyl-[protein] + ADP + H(+)</text>
        <dbReference type="Rhea" id="RHEA:10596"/>
        <dbReference type="Rhea" id="RHEA-COMP:10136"/>
        <dbReference type="Rhea" id="RHEA-COMP:20101"/>
        <dbReference type="ChEBI" id="CHEBI:15378"/>
        <dbReference type="ChEBI" id="CHEBI:30616"/>
        <dbReference type="ChEBI" id="CHEBI:46858"/>
        <dbReference type="ChEBI" id="CHEBI:61978"/>
        <dbReference type="ChEBI" id="CHEBI:456216"/>
        <dbReference type="EC" id="2.7.10.2"/>
    </reaction>
</comment>
<dbReference type="OrthoDB" id="9794577at2"/>
<evidence type="ECO:0000256" key="3">
    <source>
        <dbReference type="ARBA" id="ARBA00022679"/>
    </source>
</evidence>
<organism evidence="10 11">
    <name type="scientific">Sporotomaculum syntrophicum</name>
    <dbReference type="NCBI Taxonomy" id="182264"/>
    <lineage>
        <taxon>Bacteria</taxon>
        <taxon>Bacillati</taxon>
        <taxon>Bacillota</taxon>
        <taxon>Clostridia</taxon>
        <taxon>Eubacteriales</taxon>
        <taxon>Desulfallaceae</taxon>
        <taxon>Sporotomaculum</taxon>
    </lineage>
</organism>
<comment type="similarity">
    <text evidence="1">Belongs to the CpsD/CapB family.</text>
</comment>
<dbReference type="EC" id="2.7.10.2" evidence="2"/>
<dbReference type="NCBIfam" id="TIGR01007">
    <property type="entry name" value="eps_fam"/>
    <property type="match status" value="1"/>
</dbReference>
<dbReference type="GO" id="GO:0042802">
    <property type="term" value="F:identical protein binding"/>
    <property type="evidence" value="ECO:0007669"/>
    <property type="project" value="UniProtKB-ARBA"/>
</dbReference>
<evidence type="ECO:0000256" key="4">
    <source>
        <dbReference type="ARBA" id="ARBA00022741"/>
    </source>
</evidence>
<keyword evidence="4" id="KW-0547">Nucleotide-binding</keyword>
<comment type="caution">
    <text evidence="10">The sequence shown here is derived from an EMBL/GenBank/DDBJ whole genome shotgun (WGS) entry which is preliminary data.</text>
</comment>
<evidence type="ECO:0000256" key="6">
    <source>
        <dbReference type="ARBA" id="ARBA00022840"/>
    </source>
</evidence>
<accession>A0A9D2WT03</accession>
<dbReference type="InterPro" id="IPR025669">
    <property type="entry name" value="AAA_dom"/>
</dbReference>